<name>A0A7C9TPG0_9MICO</name>
<dbReference type="SUPFAM" id="SSF51735">
    <property type="entry name" value="NAD(P)-binding Rossmann-fold domains"/>
    <property type="match status" value="1"/>
</dbReference>
<organism evidence="4 5">
    <name type="scientific">Galbitalea soli</name>
    <dbReference type="NCBI Taxonomy" id="1268042"/>
    <lineage>
        <taxon>Bacteria</taxon>
        <taxon>Bacillati</taxon>
        <taxon>Actinomycetota</taxon>
        <taxon>Actinomycetes</taxon>
        <taxon>Micrococcales</taxon>
        <taxon>Microbacteriaceae</taxon>
        <taxon>Galbitalea</taxon>
    </lineage>
</organism>
<comment type="caution">
    <text evidence="4">The sequence shown here is derived from an EMBL/GenBank/DDBJ whole genome shotgun (WGS) entry which is preliminary data.</text>
</comment>
<evidence type="ECO:0000313" key="5">
    <source>
        <dbReference type="Proteomes" id="UP000479756"/>
    </source>
</evidence>
<proteinExistence type="predicted"/>
<keyword evidence="4" id="KW-0560">Oxidoreductase</keyword>
<gene>
    <name evidence="4" type="ORF">G3T37_02480</name>
</gene>
<dbReference type="NCBIfam" id="NF001311">
    <property type="entry name" value="PRK00258.1-3"/>
    <property type="match status" value="1"/>
</dbReference>
<evidence type="ECO:0000313" key="4">
    <source>
        <dbReference type="EMBL" id="NEM90221.1"/>
    </source>
</evidence>
<dbReference type="EMBL" id="JAAGWZ010000001">
    <property type="protein sequence ID" value="NEM90221.1"/>
    <property type="molecule type" value="Genomic_DNA"/>
</dbReference>
<evidence type="ECO:0000256" key="1">
    <source>
        <dbReference type="ARBA" id="ARBA00004871"/>
    </source>
</evidence>
<keyword evidence="5" id="KW-1185">Reference proteome</keyword>
<protein>
    <submittedName>
        <fullName evidence="4">Shikimate dehydrogenase</fullName>
        <ecNumber evidence="4">1.1.1.25</ecNumber>
    </submittedName>
</protein>
<dbReference type="Proteomes" id="UP000479756">
    <property type="component" value="Unassembled WGS sequence"/>
</dbReference>
<dbReference type="RefSeq" id="WP_163471891.1">
    <property type="nucleotide sequence ID" value="NZ_JAAGWZ010000001.1"/>
</dbReference>
<reference evidence="4 5" key="1">
    <citation type="journal article" date="2014" name="Int. J. Syst. Evol. Microbiol.">
        <title>Description of Galbitalea soli gen. nov., sp. nov., and Frondihabitans sucicola sp. nov.</title>
        <authorList>
            <person name="Kim S.J."/>
            <person name="Lim J.M."/>
            <person name="Ahn J.H."/>
            <person name="Weon H.Y."/>
            <person name="Hamada M."/>
            <person name="Suzuki K."/>
            <person name="Ahn T.Y."/>
            <person name="Kwon S.W."/>
        </authorList>
    </citation>
    <scope>NUCLEOTIDE SEQUENCE [LARGE SCALE GENOMIC DNA]</scope>
    <source>
        <strain evidence="4 5">NBRC 108727</strain>
    </source>
</reference>
<dbReference type="SUPFAM" id="SSF53223">
    <property type="entry name" value="Aminoacid dehydrogenase-like, N-terminal domain"/>
    <property type="match status" value="1"/>
</dbReference>
<dbReference type="GO" id="GO:0005829">
    <property type="term" value="C:cytosol"/>
    <property type="evidence" value="ECO:0007669"/>
    <property type="project" value="TreeGrafter"/>
</dbReference>
<dbReference type="GO" id="GO:0004764">
    <property type="term" value="F:shikimate 3-dehydrogenase (NADP+) activity"/>
    <property type="evidence" value="ECO:0007669"/>
    <property type="project" value="UniProtKB-EC"/>
</dbReference>
<dbReference type="EC" id="1.1.1.25" evidence="4"/>
<dbReference type="InterPro" id="IPR022893">
    <property type="entry name" value="Shikimate_DH_fam"/>
</dbReference>
<dbReference type="AlphaFoldDB" id="A0A7C9TPG0"/>
<dbReference type="PANTHER" id="PTHR21089:SF1">
    <property type="entry name" value="BIFUNCTIONAL 3-DEHYDROQUINATE DEHYDRATASE_SHIKIMATE DEHYDROGENASE, CHLOROPLASTIC"/>
    <property type="match status" value="1"/>
</dbReference>
<feature type="domain" description="Shikimate dehydrogenase substrate binding N-terminal" evidence="3">
    <location>
        <begin position="14"/>
        <end position="95"/>
    </location>
</feature>
<evidence type="ECO:0000256" key="2">
    <source>
        <dbReference type="ARBA" id="ARBA00023141"/>
    </source>
</evidence>
<keyword evidence="2" id="KW-0057">Aromatic amino acid biosynthesis</keyword>
<dbReference type="GO" id="GO:0009423">
    <property type="term" value="P:chorismate biosynthetic process"/>
    <property type="evidence" value="ECO:0007669"/>
    <property type="project" value="TreeGrafter"/>
</dbReference>
<dbReference type="GO" id="GO:0019632">
    <property type="term" value="P:shikimate metabolic process"/>
    <property type="evidence" value="ECO:0007669"/>
    <property type="project" value="TreeGrafter"/>
</dbReference>
<dbReference type="InterPro" id="IPR013708">
    <property type="entry name" value="Shikimate_DH-bd_N"/>
</dbReference>
<evidence type="ECO:0000259" key="3">
    <source>
        <dbReference type="Pfam" id="PF08501"/>
    </source>
</evidence>
<comment type="pathway">
    <text evidence="1">Metabolic intermediate biosynthesis; chorismate biosynthesis; chorismate from D-erythrose 4-phosphate and phosphoenolpyruvate: step 4/7.</text>
</comment>
<keyword evidence="2" id="KW-0028">Amino-acid biosynthesis</keyword>
<dbReference type="InterPro" id="IPR036291">
    <property type="entry name" value="NAD(P)-bd_dom_sf"/>
</dbReference>
<sequence length="287" mass="29918">MTTTPRPGRVRCAVLGSPIGHSKSPALHRAAYGVLGLDWSYDAIDLVGPALPAFLDALGEEWRGLSLTMPLKRDVLPLLDWADPIARLTGGANTVLLAGTGAERTRRGYNTDVRGIDQAFRDAGVTSLGTVHLIGGGATAASALAAVAGLGASRAVVSVRTPARAEDLIQVGEQLGVAVTVRDWTEQSRVLAVPDAVISTLPGGVPLPVAFSRAVRASAVLFDVAYEPWPSALAVSWRDAGGTVIRGLDMLVHQALAQLRIFVNGDPDRELEGESTVLAAMRAAVAP</sequence>
<dbReference type="Gene3D" id="3.40.50.10860">
    <property type="entry name" value="Leucine Dehydrogenase, chain A, domain 1"/>
    <property type="match status" value="1"/>
</dbReference>
<accession>A0A7C9TPG0</accession>
<dbReference type="PANTHER" id="PTHR21089">
    <property type="entry name" value="SHIKIMATE DEHYDROGENASE"/>
    <property type="match status" value="1"/>
</dbReference>
<dbReference type="GO" id="GO:0050661">
    <property type="term" value="F:NADP binding"/>
    <property type="evidence" value="ECO:0007669"/>
    <property type="project" value="TreeGrafter"/>
</dbReference>
<dbReference type="Pfam" id="PF08501">
    <property type="entry name" value="Shikimate_dh_N"/>
    <property type="match status" value="1"/>
</dbReference>
<dbReference type="Gene3D" id="3.40.50.720">
    <property type="entry name" value="NAD(P)-binding Rossmann-like Domain"/>
    <property type="match status" value="1"/>
</dbReference>
<dbReference type="GO" id="GO:0009073">
    <property type="term" value="P:aromatic amino acid family biosynthetic process"/>
    <property type="evidence" value="ECO:0007669"/>
    <property type="project" value="UniProtKB-KW"/>
</dbReference>
<dbReference type="InterPro" id="IPR046346">
    <property type="entry name" value="Aminoacid_DH-like_N_sf"/>
</dbReference>